<dbReference type="RefSeq" id="WP_036811430.1">
    <property type="nucleotide sequence ID" value="NZ_CP051177.1"/>
</dbReference>
<proteinExistence type="predicted"/>
<protein>
    <submittedName>
        <fullName evidence="1">Uncharacterized protein</fullName>
    </submittedName>
</protein>
<dbReference type="Proteomes" id="UP000509222">
    <property type="component" value="Chromosome"/>
</dbReference>
<dbReference type="eggNOG" id="ENOG502Z82P">
    <property type="taxonomic scope" value="Bacteria"/>
</dbReference>
<accession>A0A1G7WZJ9</accession>
<keyword evidence="2" id="KW-1185">Reference proteome</keyword>
<reference evidence="1 2" key="1">
    <citation type="submission" date="2020-04" db="EMBL/GenBank/DDBJ databases">
        <authorList>
            <person name="Pajer P."/>
            <person name="Broz P."/>
        </authorList>
    </citation>
    <scope>NUCLEOTIDE SEQUENCE [LARGE SCALE GENOMIC DNA]</scope>
    <source>
        <strain evidence="2">NRL-ATB46093</strain>
    </source>
</reference>
<sequence length="443" mass="47246">MKWRKILAPVLGAALLIPGMGTTAFADEMPKTDTTGVELRTALDSLLSEHYVLAVDSMMKIYDGDPAAEAASAALEANAKDMEPVIASVYGEEGGAAFGDIFNKHNLGTDDYAMAVKDGNKDMEQQSLDQIQAFTEDMAAFLATATEGKLPEQAAQAALREHEDFVQDTFDLYAAGEYEAAYTSYLAGSKQIFGAGSAISGAIAAQFPDKFTDPNTAAGDFRSTVNRIAAEHFALAQLSMAKGFNGAEDFDFADWAQDQNTEEFRAAIASLYGEEAGTQFVQIWDNEHISIQSELAAAAASKDQSAVDQATTALTGDFAESLGTFLSTATENRMPKDGTVAGITAHEQSVADTFNQYAAGDYDASYESYRAGYAIMFDIGKGLSAAVVDQFPDNFQTAAPEKMPKTGFGGTAEESNTMMLWVVLSSLILAIAGTVTYRQSKQS</sequence>
<evidence type="ECO:0000313" key="1">
    <source>
        <dbReference type="EMBL" id="QKX50129.1"/>
    </source>
</evidence>
<name>A0A1G7WZJ9_9BACL</name>
<gene>
    <name evidence="1" type="ORF">HF394_05725</name>
</gene>
<dbReference type="OrthoDB" id="2657432at2"/>
<evidence type="ECO:0000313" key="2">
    <source>
        <dbReference type="Proteomes" id="UP000509222"/>
    </source>
</evidence>
<dbReference type="STRING" id="459472.SAMN04487975_101446"/>
<organism evidence="1 2">
    <name type="scientific">Planococcus glaciei</name>
    <dbReference type="NCBI Taxonomy" id="459472"/>
    <lineage>
        <taxon>Bacteria</taxon>
        <taxon>Bacillati</taxon>
        <taxon>Bacillota</taxon>
        <taxon>Bacilli</taxon>
        <taxon>Bacillales</taxon>
        <taxon>Caryophanaceae</taxon>
        <taxon>Planococcus</taxon>
    </lineage>
</organism>
<reference evidence="2" key="2">
    <citation type="submission" date="2020-06" db="EMBL/GenBank/DDBJ databases">
        <title>Isolation of Planomicrobium glaciei.</title>
        <authorList>
            <person name="Malisova L."/>
            <person name="Safrankova R."/>
            <person name="Jakubu V."/>
            <person name="Spanelova P."/>
        </authorList>
    </citation>
    <scope>NUCLEOTIDE SEQUENCE [LARGE SCALE GENOMIC DNA]</scope>
    <source>
        <strain evidence="2">NRL-ATB46093</strain>
    </source>
</reference>
<dbReference type="AlphaFoldDB" id="A0A1G7WZJ9"/>
<dbReference type="EMBL" id="CP051177">
    <property type="protein sequence ID" value="QKX50129.1"/>
    <property type="molecule type" value="Genomic_DNA"/>
</dbReference>